<accession>W4VGD6</accession>
<dbReference type="eggNOG" id="ENOG502Z9FB">
    <property type="taxonomic scope" value="Bacteria"/>
</dbReference>
<keyword evidence="2" id="KW-1185">Reference proteome</keyword>
<dbReference type="OrthoDB" id="5349052at2"/>
<proteinExistence type="predicted"/>
<dbReference type="RefSeq" id="WP_052000401.1">
    <property type="nucleotide sequence ID" value="NZ_BAVS01000005.1"/>
</dbReference>
<dbReference type="Proteomes" id="UP000019102">
    <property type="component" value="Unassembled WGS sequence"/>
</dbReference>
<sequence>MSFKSFVVIFFIITVLGLGPVAAFNYFIDPLWTFNHSHEYNDVQVNINERQLKVNQIHYSDDFVYNTLLIGSSRTTYINPHNFNNMNVYNFAASDLSFKEYKSMIDFAKEEKGSDFERIIIGVDFNKSSLKESHEDINIDKYIENIENPLYRYENLISLDVLKYSRKNFRISKADKIVQLRNYNRENTAFAKRFQLESIIDETEKKIIKFRNVFYGENYQYNPEFKEVLEELKSENPNTKFIIFTSPISAPLFNALAEEGNLDDYYHWLNEIIDVFGGVYNFMYPNSVTKDLSNYFDGHHYYPNVGKMIAETISSDKPQGVPEDFIRYETEPFEIE</sequence>
<reference evidence="1 2" key="1">
    <citation type="journal article" date="2014" name="Genome Announc.">
        <title>Draft Genome Sequence of the Boron-Tolerant and Moderately Halotolerant Bacterium Gracilibacillus boraciitolerans JCM 21714T.</title>
        <authorList>
            <person name="Ahmed I."/>
            <person name="Oshima K."/>
            <person name="Suda W."/>
            <person name="Kitamura K."/>
            <person name="Iida T."/>
            <person name="Ohmori Y."/>
            <person name="Fujiwara T."/>
            <person name="Hattori M."/>
            <person name="Ohkuma M."/>
        </authorList>
    </citation>
    <scope>NUCLEOTIDE SEQUENCE [LARGE SCALE GENOMIC DNA]</scope>
    <source>
        <strain evidence="1 2">JCM 21714</strain>
    </source>
</reference>
<protein>
    <submittedName>
        <fullName evidence="1">Uncharacterized protein</fullName>
    </submittedName>
</protein>
<dbReference type="AlphaFoldDB" id="W4VGD6"/>
<evidence type="ECO:0000313" key="2">
    <source>
        <dbReference type="Proteomes" id="UP000019102"/>
    </source>
</evidence>
<evidence type="ECO:0000313" key="1">
    <source>
        <dbReference type="EMBL" id="GAE92435.1"/>
    </source>
</evidence>
<dbReference type="EMBL" id="BAVS01000005">
    <property type="protein sequence ID" value="GAE92435.1"/>
    <property type="molecule type" value="Genomic_DNA"/>
</dbReference>
<name>W4VGD6_9BACI</name>
<gene>
    <name evidence="1" type="ORF">JCM21714_1437</name>
</gene>
<comment type="caution">
    <text evidence="1">The sequence shown here is derived from an EMBL/GenBank/DDBJ whole genome shotgun (WGS) entry which is preliminary data.</text>
</comment>
<organism evidence="1 2">
    <name type="scientific">Gracilibacillus boraciitolerans JCM 21714</name>
    <dbReference type="NCBI Taxonomy" id="1298598"/>
    <lineage>
        <taxon>Bacteria</taxon>
        <taxon>Bacillati</taxon>
        <taxon>Bacillota</taxon>
        <taxon>Bacilli</taxon>
        <taxon>Bacillales</taxon>
        <taxon>Bacillaceae</taxon>
        <taxon>Gracilibacillus</taxon>
    </lineage>
</organism>
<dbReference type="STRING" id="1298598.JCM21714_1437"/>